<comment type="caution">
    <text evidence="16">The sequence shown here is derived from an EMBL/GenBank/DDBJ whole genome shotgun (WGS) entry which is preliminary data.</text>
</comment>
<evidence type="ECO:0000259" key="15">
    <source>
        <dbReference type="Pfam" id="PF08544"/>
    </source>
</evidence>
<reference evidence="16 17" key="1">
    <citation type="submission" date="2018-11" db="EMBL/GenBank/DDBJ databases">
        <title>Genomes From Bacteria Associated with the Canine Oral Cavity: a Test Case for Automated Genome-Based Taxonomic Assignment.</title>
        <authorList>
            <person name="Coil D.A."/>
            <person name="Jospin G."/>
            <person name="Darling A.E."/>
            <person name="Wallis C."/>
            <person name="Davis I.J."/>
            <person name="Harris S."/>
            <person name="Eisen J.A."/>
            <person name="Holcombe L.J."/>
            <person name="O'Flynn C."/>
        </authorList>
    </citation>
    <scope>NUCLEOTIDE SEQUENCE [LARGE SCALE GENOMIC DNA]</scope>
    <source>
        <strain evidence="16 17">OH770</strain>
    </source>
</reference>
<dbReference type="InterPro" id="IPR020568">
    <property type="entry name" value="Ribosomal_Su5_D2-typ_SF"/>
</dbReference>
<dbReference type="SUPFAM" id="SSF54211">
    <property type="entry name" value="Ribosomal protein S5 domain 2-like"/>
    <property type="match status" value="1"/>
</dbReference>
<dbReference type="NCBIfam" id="TIGR00191">
    <property type="entry name" value="thrB"/>
    <property type="match status" value="1"/>
</dbReference>
<evidence type="ECO:0000256" key="4">
    <source>
        <dbReference type="ARBA" id="ARBA00017858"/>
    </source>
</evidence>
<comment type="similarity">
    <text evidence="2 13">Belongs to the GHMP kinase family. Homoserine kinase subfamily.</text>
</comment>
<dbReference type="InterPro" id="IPR036554">
    <property type="entry name" value="GHMP_kinase_C_sf"/>
</dbReference>
<keyword evidence="9 13" id="KW-0418">Kinase</keyword>
<evidence type="ECO:0000256" key="8">
    <source>
        <dbReference type="ARBA" id="ARBA00022741"/>
    </source>
</evidence>
<evidence type="ECO:0000256" key="1">
    <source>
        <dbReference type="ARBA" id="ARBA00005015"/>
    </source>
</evidence>
<dbReference type="Pfam" id="PF00288">
    <property type="entry name" value="GHMP_kinases_N"/>
    <property type="match status" value="1"/>
</dbReference>
<dbReference type="EC" id="2.7.1.39" evidence="3 13"/>
<dbReference type="InterPro" id="IPR006204">
    <property type="entry name" value="GHMP_kinase_N_dom"/>
</dbReference>
<accession>A0A3P1SD52</accession>
<dbReference type="HAMAP" id="MF_00384">
    <property type="entry name" value="Homoser_kinase"/>
    <property type="match status" value="1"/>
</dbReference>
<keyword evidence="7 13" id="KW-0791">Threonine biosynthesis</keyword>
<sequence length="320" mass="32620">MRLREDFVAVKVPATSANLGPGFDSLGLALSLYDDIAVHAVTGATSVVIEGEGAGSVDTGENNLVVRALRIGLDHVGAPQVGIRMHCTNRIPHGRGLGSSAAAIVAGLTLARALVGDPEVLTAGDLLQLSADMEGHPDNVAPAILGGATVAWMENGVAGALSVNPPEAIAPLAFIPAFELSTSKARAALPAHVPHGDAAVNAGRAALLSALLANGSSRFVSAEADGGDGIHELLMAGTQDRLHQEYRRGAMEPSLALVDWLREAGFAAVISGAGPTVLSLEAVPADVREQARAAGWTVVNMPVARHGVSVTRGRLAKVAL</sequence>
<dbReference type="PROSITE" id="PS00627">
    <property type="entry name" value="GHMP_KINASES_ATP"/>
    <property type="match status" value="1"/>
</dbReference>
<dbReference type="InterPro" id="IPR006203">
    <property type="entry name" value="GHMP_knse_ATP-bd_CS"/>
</dbReference>
<keyword evidence="8 13" id="KW-0547">Nucleotide-binding</keyword>
<dbReference type="Gene3D" id="3.30.70.890">
    <property type="entry name" value="GHMP kinase, C-terminal domain"/>
    <property type="match status" value="1"/>
</dbReference>
<evidence type="ECO:0000256" key="9">
    <source>
        <dbReference type="ARBA" id="ARBA00022777"/>
    </source>
</evidence>
<dbReference type="GO" id="GO:0005737">
    <property type="term" value="C:cytoplasm"/>
    <property type="evidence" value="ECO:0007669"/>
    <property type="project" value="UniProtKB-SubCell"/>
</dbReference>
<dbReference type="Pfam" id="PF08544">
    <property type="entry name" value="GHMP_kinases_C"/>
    <property type="match status" value="1"/>
</dbReference>
<comment type="function">
    <text evidence="12 13">Catalyzes the ATP-dependent phosphorylation of L-homoserine to L-homoserine phosphate.</text>
</comment>
<keyword evidence="17" id="KW-1185">Reference proteome</keyword>
<comment type="pathway">
    <text evidence="1 13">Amino-acid biosynthesis; L-threonine biosynthesis; L-threonine from L-aspartate: step 4/5.</text>
</comment>
<dbReference type="InterPro" id="IPR013750">
    <property type="entry name" value="GHMP_kinase_C_dom"/>
</dbReference>
<evidence type="ECO:0000313" key="16">
    <source>
        <dbReference type="EMBL" id="RRC94897.1"/>
    </source>
</evidence>
<feature type="domain" description="GHMP kinase C-terminal" evidence="15">
    <location>
        <begin position="232"/>
        <end position="280"/>
    </location>
</feature>
<feature type="domain" description="GHMP kinase N-terminal" evidence="14">
    <location>
        <begin position="63"/>
        <end position="147"/>
    </location>
</feature>
<dbReference type="RefSeq" id="WP_124871493.1">
    <property type="nucleotide sequence ID" value="NZ_RQZF01000009.1"/>
</dbReference>
<dbReference type="InterPro" id="IPR014721">
    <property type="entry name" value="Ribsml_uS5_D2-typ_fold_subgr"/>
</dbReference>
<proteinExistence type="inferred from homology"/>
<evidence type="ECO:0000256" key="12">
    <source>
        <dbReference type="ARBA" id="ARBA00049954"/>
    </source>
</evidence>
<dbReference type="OrthoDB" id="9769912at2"/>
<evidence type="ECO:0000256" key="10">
    <source>
        <dbReference type="ARBA" id="ARBA00022840"/>
    </source>
</evidence>
<keyword evidence="13" id="KW-0963">Cytoplasm</keyword>
<evidence type="ECO:0000256" key="13">
    <source>
        <dbReference type="HAMAP-Rule" id="MF_00384"/>
    </source>
</evidence>
<dbReference type="InterPro" id="IPR000870">
    <property type="entry name" value="Homoserine_kinase"/>
</dbReference>
<organism evidence="16 17">
    <name type="scientific">Schaalia canis</name>
    <dbReference type="NCBI Taxonomy" id="100469"/>
    <lineage>
        <taxon>Bacteria</taxon>
        <taxon>Bacillati</taxon>
        <taxon>Actinomycetota</taxon>
        <taxon>Actinomycetes</taxon>
        <taxon>Actinomycetales</taxon>
        <taxon>Actinomycetaceae</taxon>
        <taxon>Schaalia</taxon>
    </lineage>
</organism>
<dbReference type="PANTHER" id="PTHR20861">
    <property type="entry name" value="HOMOSERINE/4-DIPHOSPHOCYTIDYL-2-C-METHYL-D-ERYTHRITOL KINASE"/>
    <property type="match status" value="1"/>
</dbReference>
<name>A0A3P1SD52_9ACTO</name>
<dbReference type="UniPathway" id="UPA00050">
    <property type="reaction ID" value="UER00064"/>
</dbReference>
<protein>
    <recommendedName>
        <fullName evidence="4 13">Homoserine kinase</fullName>
        <shortName evidence="13">HK</shortName>
        <shortName evidence="13">HSK</shortName>
        <ecNumber evidence="3 13">2.7.1.39</ecNumber>
    </recommendedName>
</protein>
<keyword evidence="5 13" id="KW-0028">Amino-acid biosynthesis</keyword>
<evidence type="ECO:0000256" key="6">
    <source>
        <dbReference type="ARBA" id="ARBA00022679"/>
    </source>
</evidence>
<feature type="binding site" evidence="13">
    <location>
        <begin position="92"/>
        <end position="102"/>
    </location>
    <ligand>
        <name>ATP</name>
        <dbReference type="ChEBI" id="CHEBI:30616"/>
    </ligand>
</feature>
<evidence type="ECO:0000256" key="2">
    <source>
        <dbReference type="ARBA" id="ARBA00007370"/>
    </source>
</evidence>
<evidence type="ECO:0000256" key="3">
    <source>
        <dbReference type="ARBA" id="ARBA00012078"/>
    </source>
</evidence>
<keyword evidence="10 13" id="KW-0067">ATP-binding</keyword>
<dbReference type="PRINTS" id="PR00958">
    <property type="entry name" value="HOMSERKINASE"/>
</dbReference>
<dbReference type="GO" id="GO:0005524">
    <property type="term" value="F:ATP binding"/>
    <property type="evidence" value="ECO:0007669"/>
    <property type="project" value="UniProtKB-UniRule"/>
</dbReference>
<evidence type="ECO:0000256" key="7">
    <source>
        <dbReference type="ARBA" id="ARBA00022697"/>
    </source>
</evidence>
<gene>
    <name evidence="13" type="primary">thrB</name>
    <name evidence="16" type="ORF">EII11_08490</name>
</gene>
<dbReference type="PIRSF" id="PIRSF000676">
    <property type="entry name" value="Homoser_kin"/>
    <property type="match status" value="1"/>
</dbReference>
<dbReference type="GO" id="GO:0004413">
    <property type="term" value="F:homoserine kinase activity"/>
    <property type="evidence" value="ECO:0007669"/>
    <property type="project" value="UniProtKB-UniRule"/>
</dbReference>
<dbReference type="Proteomes" id="UP000280444">
    <property type="component" value="Unassembled WGS sequence"/>
</dbReference>
<evidence type="ECO:0000313" key="17">
    <source>
        <dbReference type="Proteomes" id="UP000280444"/>
    </source>
</evidence>
<keyword evidence="6 13" id="KW-0808">Transferase</keyword>
<comment type="subcellular location">
    <subcellularLocation>
        <location evidence="13">Cytoplasm</location>
    </subcellularLocation>
</comment>
<evidence type="ECO:0000259" key="14">
    <source>
        <dbReference type="Pfam" id="PF00288"/>
    </source>
</evidence>
<dbReference type="GO" id="GO:0009088">
    <property type="term" value="P:threonine biosynthetic process"/>
    <property type="evidence" value="ECO:0007669"/>
    <property type="project" value="UniProtKB-UniRule"/>
</dbReference>
<dbReference type="Gene3D" id="3.30.230.10">
    <property type="match status" value="1"/>
</dbReference>
<evidence type="ECO:0000256" key="11">
    <source>
        <dbReference type="ARBA" id="ARBA00049375"/>
    </source>
</evidence>
<comment type="catalytic activity">
    <reaction evidence="11 13">
        <text>L-homoserine + ATP = O-phospho-L-homoserine + ADP + H(+)</text>
        <dbReference type="Rhea" id="RHEA:13985"/>
        <dbReference type="ChEBI" id="CHEBI:15378"/>
        <dbReference type="ChEBI" id="CHEBI:30616"/>
        <dbReference type="ChEBI" id="CHEBI:57476"/>
        <dbReference type="ChEBI" id="CHEBI:57590"/>
        <dbReference type="ChEBI" id="CHEBI:456216"/>
        <dbReference type="EC" id="2.7.1.39"/>
    </reaction>
</comment>
<evidence type="ECO:0000256" key="5">
    <source>
        <dbReference type="ARBA" id="ARBA00022605"/>
    </source>
</evidence>
<dbReference type="SUPFAM" id="SSF55060">
    <property type="entry name" value="GHMP Kinase, C-terminal domain"/>
    <property type="match status" value="1"/>
</dbReference>
<dbReference type="AlphaFoldDB" id="A0A3P1SD52"/>
<dbReference type="EMBL" id="RQZF01000009">
    <property type="protein sequence ID" value="RRC94897.1"/>
    <property type="molecule type" value="Genomic_DNA"/>
</dbReference>
<dbReference type="PANTHER" id="PTHR20861:SF1">
    <property type="entry name" value="HOMOSERINE KINASE"/>
    <property type="match status" value="1"/>
</dbReference>